<feature type="transmembrane region" description="Helical" evidence="9">
    <location>
        <begin position="230"/>
        <end position="246"/>
    </location>
</feature>
<name>A0ABP6SX49_9ACTN</name>
<evidence type="ECO:0000256" key="9">
    <source>
        <dbReference type="SAM" id="Phobius"/>
    </source>
</evidence>
<reference evidence="11" key="1">
    <citation type="journal article" date="2019" name="Int. J. Syst. Evol. Microbiol.">
        <title>The Global Catalogue of Microorganisms (GCM) 10K type strain sequencing project: providing services to taxonomists for standard genome sequencing and annotation.</title>
        <authorList>
            <consortium name="The Broad Institute Genomics Platform"/>
            <consortium name="The Broad Institute Genome Sequencing Center for Infectious Disease"/>
            <person name="Wu L."/>
            <person name="Ma J."/>
        </authorList>
    </citation>
    <scope>NUCLEOTIDE SEQUENCE [LARGE SCALE GENOMIC DNA]</scope>
    <source>
        <strain evidence="11">JCM 9458</strain>
    </source>
</reference>
<keyword evidence="6 9" id="KW-1133">Transmembrane helix</keyword>
<feature type="transmembrane region" description="Helical" evidence="9">
    <location>
        <begin position="150"/>
        <end position="177"/>
    </location>
</feature>
<evidence type="ECO:0000256" key="2">
    <source>
        <dbReference type="ARBA" id="ARBA00010735"/>
    </source>
</evidence>
<dbReference type="RefSeq" id="WP_345728471.1">
    <property type="nucleotide sequence ID" value="NZ_BAAAYN010000017.1"/>
</dbReference>
<evidence type="ECO:0000256" key="6">
    <source>
        <dbReference type="ARBA" id="ARBA00022989"/>
    </source>
</evidence>
<feature type="transmembrane region" description="Helical" evidence="9">
    <location>
        <begin position="12"/>
        <end position="33"/>
    </location>
</feature>
<evidence type="ECO:0000256" key="1">
    <source>
        <dbReference type="ARBA" id="ARBA00004651"/>
    </source>
</evidence>
<evidence type="ECO:0000313" key="10">
    <source>
        <dbReference type="EMBL" id="GAA3386986.1"/>
    </source>
</evidence>
<keyword evidence="3" id="KW-0813">Transport</keyword>
<accession>A0ABP6SX49</accession>
<sequence>MRSLYRTLGPELTRSIALVCLADALVGASYGAISVSSGFPLWLPMLLSVVVFAGAAQFLFIGLLAGGGSPLAAVAAGLLVNARHLPFGFAIAEVFDRRRPANHRRTVEEHAPSDSREPRNWFRQLLGSHLMTDETVAFALAQEDSRRRRAAYWASGVALFVCWNVSVVLGGLAGGAIRDTDALGLDAAFPAVLLALVLPSLTEPATRWAALIGVVIALGTTPLLPAGAPVLLALLGVAVVALFRRLRAATPTKEAPPSAPPGDSAAASHHESAEYVRGERRKS</sequence>
<evidence type="ECO:0000256" key="7">
    <source>
        <dbReference type="ARBA" id="ARBA00023136"/>
    </source>
</evidence>
<dbReference type="Proteomes" id="UP001501676">
    <property type="component" value="Unassembled WGS sequence"/>
</dbReference>
<keyword evidence="4" id="KW-1003">Cell membrane</keyword>
<protein>
    <submittedName>
        <fullName evidence="10">AzlC family ABC transporter permease</fullName>
    </submittedName>
</protein>
<keyword evidence="7 9" id="KW-0472">Membrane</keyword>
<comment type="similarity">
    <text evidence="2">Belongs to the AzlC family.</text>
</comment>
<evidence type="ECO:0000256" key="8">
    <source>
        <dbReference type="SAM" id="MobiDB-lite"/>
    </source>
</evidence>
<evidence type="ECO:0000256" key="5">
    <source>
        <dbReference type="ARBA" id="ARBA00022692"/>
    </source>
</evidence>
<dbReference type="PANTHER" id="PTHR34979">
    <property type="entry name" value="INNER MEMBRANE PROTEIN YGAZ"/>
    <property type="match status" value="1"/>
</dbReference>
<feature type="compositionally biased region" description="Basic and acidic residues" evidence="8">
    <location>
        <begin position="268"/>
        <end position="283"/>
    </location>
</feature>
<organism evidence="10 11">
    <name type="scientific">Cryptosporangium minutisporangium</name>
    <dbReference type="NCBI Taxonomy" id="113569"/>
    <lineage>
        <taxon>Bacteria</taxon>
        <taxon>Bacillati</taxon>
        <taxon>Actinomycetota</taxon>
        <taxon>Actinomycetes</taxon>
        <taxon>Cryptosporangiales</taxon>
        <taxon>Cryptosporangiaceae</taxon>
        <taxon>Cryptosporangium</taxon>
    </lineage>
</organism>
<comment type="caution">
    <text evidence="10">The sequence shown here is derived from an EMBL/GenBank/DDBJ whole genome shotgun (WGS) entry which is preliminary data.</text>
</comment>
<keyword evidence="11" id="KW-1185">Reference proteome</keyword>
<evidence type="ECO:0000256" key="4">
    <source>
        <dbReference type="ARBA" id="ARBA00022475"/>
    </source>
</evidence>
<proteinExistence type="inferred from homology"/>
<dbReference type="InterPro" id="IPR011606">
    <property type="entry name" value="Brnchd-chn_aa_trnsp_permease"/>
</dbReference>
<keyword evidence="5 9" id="KW-0812">Transmembrane</keyword>
<comment type="subcellular location">
    <subcellularLocation>
        <location evidence="1">Cell membrane</location>
        <topology evidence="1">Multi-pass membrane protein</topology>
    </subcellularLocation>
</comment>
<dbReference type="Pfam" id="PF03591">
    <property type="entry name" value="AzlC"/>
    <property type="match status" value="1"/>
</dbReference>
<gene>
    <name evidence="10" type="ORF">GCM10020369_27810</name>
</gene>
<feature type="region of interest" description="Disordered" evidence="8">
    <location>
        <begin position="250"/>
        <end position="283"/>
    </location>
</feature>
<evidence type="ECO:0000256" key="3">
    <source>
        <dbReference type="ARBA" id="ARBA00022448"/>
    </source>
</evidence>
<evidence type="ECO:0000313" key="11">
    <source>
        <dbReference type="Proteomes" id="UP001501676"/>
    </source>
</evidence>
<dbReference type="EMBL" id="BAAAYN010000017">
    <property type="protein sequence ID" value="GAA3386986.1"/>
    <property type="molecule type" value="Genomic_DNA"/>
</dbReference>
<dbReference type="PANTHER" id="PTHR34979:SF1">
    <property type="entry name" value="INNER MEMBRANE PROTEIN YGAZ"/>
    <property type="match status" value="1"/>
</dbReference>